<name>A0ABP0Y9T7_9ROSI</name>
<dbReference type="PANTHER" id="PTHR47591:SF1">
    <property type="entry name" value="ZINC FINGER PROTEIN ZAT2-RELATED"/>
    <property type="match status" value="1"/>
</dbReference>
<dbReference type="Proteomes" id="UP001642487">
    <property type="component" value="Chromosome 2"/>
</dbReference>
<keyword evidence="1" id="KW-0863">Zinc-finger</keyword>
<evidence type="ECO:0000256" key="2">
    <source>
        <dbReference type="SAM" id="MobiDB-lite"/>
    </source>
</evidence>
<evidence type="ECO:0000313" key="4">
    <source>
        <dbReference type="EMBL" id="CAK9315472.1"/>
    </source>
</evidence>
<evidence type="ECO:0000259" key="3">
    <source>
        <dbReference type="PROSITE" id="PS50157"/>
    </source>
</evidence>
<dbReference type="PROSITE" id="PS00028">
    <property type="entry name" value="ZINC_FINGER_C2H2_1"/>
    <property type="match status" value="1"/>
</dbReference>
<keyword evidence="1" id="KW-0479">Metal-binding</keyword>
<gene>
    <name evidence="4" type="ORF">CITCOLO1_LOCUS7269</name>
</gene>
<evidence type="ECO:0000256" key="1">
    <source>
        <dbReference type="PROSITE-ProRule" id="PRU00042"/>
    </source>
</evidence>
<keyword evidence="1" id="KW-0862">Zinc</keyword>
<dbReference type="PROSITE" id="PS50157">
    <property type="entry name" value="ZINC_FINGER_C2H2_2"/>
    <property type="match status" value="1"/>
</dbReference>
<evidence type="ECO:0000313" key="5">
    <source>
        <dbReference type="Proteomes" id="UP001642487"/>
    </source>
</evidence>
<accession>A0ABP0Y9T7</accession>
<dbReference type="SUPFAM" id="SSF57667">
    <property type="entry name" value="beta-beta-alpha zinc fingers"/>
    <property type="match status" value="1"/>
</dbReference>
<dbReference type="InterPro" id="IPR036236">
    <property type="entry name" value="Znf_C2H2_sf"/>
</dbReference>
<keyword evidence="5" id="KW-1185">Reference proteome</keyword>
<proteinExistence type="predicted"/>
<feature type="domain" description="C2H2-type" evidence="3">
    <location>
        <begin position="55"/>
        <end position="82"/>
    </location>
</feature>
<dbReference type="Pfam" id="PF13912">
    <property type="entry name" value="zf-C2H2_6"/>
    <property type="match status" value="1"/>
</dbReference>
<reference evidence="4 5" key="1">
    <citation type="submission" date="2024-03" db="EMBL/GenBank/DDBJ databases">
        <authorList>
            <person name="Gkanogiannis A."/>
            <person name="Becerra Lopez-Lavalle L."/>
        </authorList>
    </citation>
    <scope>NUCLEOTIDE SEQUENCE [LARGE SCALE GENOMIC DNA]</scope>
</reference>
<dbReference type="EMBL" id="OZ021736">
    <property type="protein sequence ID" value="CAK9315472.1"/>
    <property type="molecule type" value="Genomic_DNA"/>
</dbReference>
<protein>
    <recommendedName>
        <fullName evidence="3">C2H2-type domain-containing protein</fullName>
    </recommendedName>
</protein>
<feature type="region of interest" description="Disordered" evidence="2">
    <location>
        <begin position="1"/>
        <end position="53"/>
    </location>
</feature>
<dbReference type="InterPro" id="IPR013087">
    <property type="entry name" value="Znf_C2H2_type"/>
</dbReference>
<organism evidence="4 5">
    <name type="scientific">Citrullus colocynthis</name>
    <name type="common">colocynth</name>
    <dbReference type="NCBI Taxonomy" id="252529"/>
    <lineage>
        <taxon>Eukaryota</taxon>
        <taxon>Viridiplantae</taxon>
        <taxon>Streptophyta</taxon>
        <taxon>Embryophyta</taxon>
        <taxon>Tracheophyta</taxon>
        <taxon>Spermatophyta</taxon>
        <taxon>Magnoliopsida</taxon>
        <taxon>eudicotyledons</taxon>
        <taxon>Gunneridae</taxon>
        <taxon>Pentapetalae</taxon>
        <taxon>rosids</taxon>
        <taxon>fabids</taxon>
        <taxon>Cucurbitales</taxon>
        <taxon>Cucurbitaceae</taxon>
        <taxon>Benincaseae</taxon>
        <taxon>Citrullus</taxon>
    </lineage>
</organism>
<dbReference type="PANTHER" id="PTHR47591">
    <property type="entry name" value="ZINC FINGER PROTEIN ZAT2-RELATED"/>
    <property type="match status" value="1"/>
</dbReference>
<sequence length="171" mass="18986">MDSPLFPFNAFPPTSPSHLSPNPRRKRTKFIKTTTSGNPKHRKKAEPTASNNITPPCSECGKKFWSWKALFGHMRCHPERQWRGINPPPNFLRPSGAASQLQQDHEIAASLIMLANAPSDGSRGTAEDYKRKSYSGILDLNLPPSPMEEIEQESSSSYSSGIVLDLRLGLN</sequence>